<sequence>MKQVLLIEDNPDDVLFIQRAFRALEGQHTLQVAHDGEQALRALSGDPMPDLVLLDLKLPRLSGLEVLGWLRAQPTLALLPVVVLTASNEPQDVREAYRMGANSYLAKPVRPSSLRDMVAALGLYWLQFNITPPGR</sequence>
<protein>
    <submittedName>
        <fullName evidence="3">Response regulator</fullName>
    </submittedName>
</protein>
<dbReference type="PANTHER" id="PTHR44520">
    <property type="entry name" value="RESPONSE REGULATOR RCP1-RELATED"/>
    <property type="match status" value="1"/>
</dbReference>
<dbReference type="CDD" id="cd17557">
    <property type="entry name" value="REC_Rcp-like"/>
    <property type="match status" value="1"/>
</dbReference>
<dbReference type="InterPro" id="IPR052893">
    <property type="entry name" value="TCS_response_regulator"/>
</dbReference>
<reference evidence="3" key="1">
    <citation type="submission" date="2024-06" db="EMBL/GenBank/DDBJ databases">
        <title>Draft Genome Sequence of Deinococcus sonorensis Type Strain KR-87, a Biofilm Producing Representative of the Genus Deinococcus.</title>
        <authorList>
            <person name="Boren L.S."/>
            <person name="Grosso R.A."/>
            <person name="Hugenberg-Cox A.N."/>
            <person name="Hill J.T.E."/>
            <person name="Albert C.M."/>
            <person name="Tuohy J.M."/>
        </authorList>
    </citation>
    <scope>NUCLEOTIDE SEQUENCE</scope>
    <source>
        <strain evidence="3">KR-87</strain>
        <plasmid evidence="3">pDson01</plasmid>
    </source>
</reference>
<dbReference type="AlphaFoldDB" id="A0AAU7U6I8"/>
<dbReference type="PANTHER" id="PTHR44520:SF1">
    <property type="entry name" value="TWO-COMPONENT SYSTEM REGULATORY PROTEIN"/>
    <property type="match status" value="1"/>
</dbReference>
<dbReference type="EMBL" id="CP158297">
    <property type="protein sequence ID" value="XBV83722.1"/>
    <property type="molecule type" value="Genomic_DNA"/>
</dbReference>
<dbReference type="Gene3D" id="3.40.50.2300">
    <property type="match status" value="1"/>
</dbReference>
<dbReference type="Pfam" id="PF00072">
    <property type="entry name" value="Response_reg"/>
    <property type="match status" value="1"/>
</dbReference>
<keyword evidence="3" id="KW-0614">Plasmid</keyword>
<dbReference type="InterPro" id="IPR011006">
    <property type="entry name" value="CheY-like_superfamily"/>
</dbReference>
<proteinExistence type="predicted"/>
<gene>
    <name evidence="3" type="ORF">ABOD76_01335</name>
</gene>
<dbReference type="SUPFAM" id="SSF52172">
    <property type="entry name" value="CheY-like"/>
    <property type="match status" value="1"/>
</dbReference>
<dbReference type="KEGG" id="dsc:ABOD76_01335"/>
<feature type="modified residue" description="4-aspartylphosphate" evidence="1">
    <location>
        <position position="55"/>
    </location>
</feature>
<organism evidence="3">
    <name type="scientific">Deinococcus sonorensis KR-87</name>
    <dbReference type="NCBI Taxonomy" id="694439"/>
    <lineage>
        <taxon>Bacteria</taxon>
        <taxon>Thermotogati</taxon>
        <taxon>Deinococcota</taxon>
        <taxon>Deinococci</taxon>
        <taxon>Deinococcales</taxon>
        <taxon>Deinococcaceae</taxon>
        <taxon>Deinococcus</taxon>
    </lineage>
</organism>
<evidence type="ECO:0000259" key="2">
    <source>
        <dbReference type="PROSITE" id="PS50110"/>
    </source>
</evidence>
<dbReference type="SMART" id="SM00448">
    <property type="entry name" value="REC"/>
    <property type="match status" value="1"/>
</dbReference>
<dbReference type="GO" id="GO:0000160">
    <property type="term" value="P:phosphorelay signal transduction system"/>
    <property type="evidence" value="ECO:0007669"/>
    <property type="project" value="InterPro"/>
</dbReference>
<name>A0AAU7U6I8_9DEIO</name>
<geneLocation type="plasmid" evidence="3">
    <name>pDson01</name>
</geneLocation>
<dbReference type="InterPro" id="IPR001789">
    <property type="entry name" value="Sig_transdc_resp-reg_receiver"/>
</dbReference>
<evidence type="ECO:0000256" key="1">
    <source>
        <dbReference type="PROSITE-ProRule" id="PRU00169"/>
    </source>
</evidence>
<evidence type="ECO:0000313" key="3">
    <source>
        <dbReference type="EMBL" id="XBV83722.1"/>
    </source>
</evidence>
<keyword evidence="1" id="KW-0597">Phosphoprotein</keyword>
<feature type="domain" description="Response regulatory" evidence="2">
    <location>
        <begin position="3"/>
        <end position="122"/>
    </location>
</feature>
<dbReference type="RefSeq" id="WP_350241417.1">
    <property type="nucleotide sequence ID" value="NZ_CP158297.1"/>
</dbReference>
<accession>A0AAU7U6I8</accession>
<dbReference type="PROSITE" id="PS50110">
    <property type="entry name" value="RESPONSE_REGULATORY"/>
    <property type="match status" value="1"/>
</dbReference>